<gene>
    <name evidence="1" type="ORF">DLM75_13035</name>
</gene>
<comment type="caution">
    <text evidence="1">The sequence shown here is derived from an EMBL/GenBank/DDBJ whole genome shotgun (WGS) entry which is preliminary data.</text>
</comment>
<accession>A0A396ZAL0</accession>
<evidence type="ECO:0000313" key="1">
    <source>
        <dbReference type="EMBL" id="RHX90120.1"/>
    </source>
</evidence>
<proteinExistence type="predicted"/>
<dbReference type="AlphaFoldDB" id="A0A396ZAL0"/>
<organism evidence="1 2">
    <name type="scientific">Leptospira stimsonii</name>
    <dbReference type="NCBI Taxonomy" id="2202203"/>
    <lineage>
        <taxon>Bacteria</taxon>
        <taxon>Pseudomonadati</taxon>
        <taxon>Spirochaetota</taxon>
        <taxon>Spirochaetia</taxon>
        <taxon>Leptospirales</taxon>
        <taxon>Leptospiraceae</taxon>
        <taxon>Leptospira</taxon>
    </lineage>
</organism>
<name>A0A396ZAL0_9LEPT</name>
<reference evidence="2" key="1">
    <citation type="submission" date="2018-05" db="EMBL/GenBank/DDBJ databases">
        <title>Leptospira yasudae sp. nov. and Leptospira stimsonii sp. nov., two pathogenic species of the genus Leptospira isolated from environmental sources.</title>
        <authorList>
            <person name="Casanovas-Massana A."/>
            <person name="Hamond C."/>
            <person name="Santos L.A."/>
            <person name="Hacker K.P."/>
            <person name="Balassiano I."/>
            <person name="Medeiros M.A."/>
            <person name="Reis M.G."/>
            <person name="Ko A.I."/>
            <person name="Wunder E.A."/>
        </authorList>
    </citation>
    <scope>NUCLEOTIDE SEQUENCE [LARGE SCALE GENOMIC DNA]</scope>
    <source>
        <strain evidence="2">Yale</strain>
    </source>
</reference>
<evidence type="ECO:0000313" key="2">
    <source>
        <dbReference type="Proteomes" id="UP000265798"/>
    </source>
</evidence>
<dbReference type="EMBL" id="QHCT01000003">
    <property type="protein sequence ID" value="RHX90120.1"/>
    <property type="molecule type" value="Genomic_DNA"/>
</dbReference>
<protein>
    <submittedName>
        <fullName evidence="1">Uncharacterized protein</fullName>
    </submittedName>
</protein>
<sequence length="71" mass="8478">MEPIFAMKSHRRRVSESVQRIMGRTKQDPVQILLSRCAIYEFFIDDEELKDRFAQWVQKKKLSKEGETFNG</sequence>
<dbReference type="Proteomes" id="UP000265798">
    <property type="component" value="Unassembled WGS sequence"/>
</dbReference>